<reference evidence="2" key="1">
    <citation type="submission" date="2022-01" db="EMBL/GenBank/DDBJ databases">
        <title>Genome Sequence Resource for Two Populations of Ditylenchus destructor, the Migratory Endoparasitic Phytonematode.</title>
        <authorList>
            <person name="Zhang H."/>
            <person name="Lin R."/>
            <person name="Xie B."/>
        </authorList>
    </citation>
    <scope>NUCLEOTIDE SEQUENCE</scope>
    <source>
        <strain evidence="2">BazhouSP</strain>
    </source>
</reference>
<evidence type="ECO:0000256" key="1">
    <source>
        <dbReference type="SAM" id="MobiDB-lite"/>
    </source>
</evidence>
<protein>
    <submittedName>
        <fullName evidence="2">Uncharacterized protein</fullName>
    </submittedName>
</protein>
<dbReference type="EMBL" id="JAKKPZ010000001">
    <property type="protein sequence ID" value="KAI1727912.1"/>
    <property type="molecule type" value="Genomic_DNA"/>
</dbReference>
<proteinExistence type="predicted"/>
<organism evidence="2 3">
    <name type="scientific">Ditylenchus destructor</name>
    <dbReference type="NCBI Taxonomy" id="166010"/>
    <lineage>
        <taxon>Eukaryota</taxon>
        <taxon>Metazoa</taxon>
        <taxon>Ecdysozoa</taxon>
        <taxon>Nematoda</taxon>
        <taxon>Chromadorea</taxon>
        <taxon>Rhabditida</taxon>
        <taxon>Tylenchina</taxon>
        <taxon>Tylenchomorpha</taxon>
        <taxon>Sphaerularioidea</taxon>
        <taxon>Anguinidae</taxon>
        <taxon>Anguininae</taxon>
        <taxon>Ditylenchus</taxon>
    </lineage>
</organism>
<feature type="region of interest" description="Disordered" evidence="1">
    <location>
        <begin position="67"/>
        <end position="131"/>
    </location>
</feature>
<evidence type="ECO:0000313" key="3">
    <source>
        <dbReference type="Proteomes" id="UP001201812"/>
    </source>
</evidence>
<sequence length="131" mass="15004">MATECMYTVVPIKGMEFIQKNFAKYQHGERSAEEFLAGGRPTLAKRFQLIERGFSLQLNKESLNKPIEPSKKVIMKYRTPTASNDSKENSSTDKVKHKPKRSMSLPKKVRPEPLVLANQRRPMAPKQETEV</sequence>
<comment type="caution">
    <text evidence="2">The sequence shown here is derived from an EMBL/GenBank/DDBJ whole genome shotgun (WGS) entry which is preliminary data.</text>
</comment>
<evidence type="ECO:0000313" key="2">
    <source>
        <dbReference type="EMBL" id="KAI1727912.1"/>
    </source>
</evidence>
<keyword evidence="3" id="KW-1185">Reference proteome</keyword>
<gene>
    <name evidence="2" type="ORF">DdX_00053</name>
</gene>
<accession>A0AAD4RCP4</accession>
<feature type="compositionally biased region" description="Basic and acidic residues" evidence="1">
    <location>
        <begin position="85"/>
        <end position="94"/>
    </location>
</feature>
<name>A0AAD4RCP4_9BILA</name>
<dbReference type="Proteomes" id="UP001201812">
    <property type="component" value="Unassembled WGS sequence"/>
</dbReference>
<dbReference type="AlphaFoldDB" id="A0AAD4RCP4"/>